<dbReference type="Gene3D" id="1.20.120.330">
    <property type="entry name" value="Nucleotidyltransferases domain 2"/>
    <property type="match status" value="1"/>
</dbReference>
<evidence type="ECO:0000259" key="1">
    <source>
        <dbReference type="PROSITE" id="PS50910"/>
    </source>
</evidence>
<proteinExistence type="predicted"/>
<dbReference type="STRING" id="623281.SAMN05421747_11554"/>
<gene>
    <name evidence="2" type="ORF">SAMN05421747_11554</name>
</gene>
<dbReference type="OrthoDB" id="693624at2"/>
<dbReference type="SUPFAM" id="SSF81593">
    <property type="entry name" value="Nucleotidyltransferase substrate binding subunit/domain"/>
    <property type="match status" value="1"/>
</dbReference>
<sequence>MNTDIQLLVDRLVQRMDLDRIFLFSYPFLEKEKQQLLLVVNPVKGLSPKAMAPIVSLCMSDTTEIPFDMVLTGEWQNQLKQGSLYYTYASLPPHQLHAASTKKNPLFSRKTITGLLELSQLNYKKSRKQSDEFREAADNFLAKDDYSQATFMLHQFMELRLKGFQAALGMNGGKSHSVQQLMKSVRNVAPQLLEIFPCDGPSAELFRMLDQAYTQAKKQETIAISLDEFNLLLEQCERARTVMDGMVAAMVERITAYRGQLEAAAAQQAADGARQAPNAATLSPMASTQLICEDFSGFPWPEQYKKDVNALLDRIHQTHRPEQVMMLNYHTGGFSGVSPFQQEQVEEREGSKTELYLVVLMKNKGPFHFRCMEVGEASAMVVYLNVKTVQKNLAEGNRFFHTMWTKGRTLRRKATFEPSFEVASVDWKAEYDRAEQTWRNAKACMGNLNELIQNAGSLKLDTCMLLLGNLLEIGVNTYLRCAVGFVPFDVHLAELIDWSGVAGRQLLDVLYPTSEIEKTRMRLMLSPHAVWWQNMEIGLSGQSQAFYRTRAKEMVHFFETLCEGAVKELEGKAGTAIKEGTEA</sequence>
<accession>A0A1I1KIQ0</accession>
<evidence type="ECO:0000313" key="2">
    <source>
        <dbReference type="EMBL" id="SFC58013.1"/>
    </source>
</evidence>
<dbReference type="Proteomes" id="UP000199577">
    <property type="component" value="Unassembled WGS sequence"/>
</dbReference>
<keyword evidence="3" id="KW-1185">Reference proteome</keyword>
<reference evidence="2 3" key="1">
    <citation type="submission" date="2016-10" db="EMBL/GenBank/DDBJ databases">
        <authorList>
            <person name="de Groot N.N."/>
        </authorList>
    </citation>
    <scope>NUCLEOTIDE SEQUENCE [LARGE SCALE GENOMIC DNA]</scope>
    <source>
        <strain evidence="2 3">DSM 22900</strain>
    </source>
</reference>
<dbReference type="InterPro" id="IPR007842">
    <property type="entry name" value="HEPN_dom"/>
</dbReference>
<dbReference type="Pfam" id="PF05168">
    <property type="entry name" value="HEPN"/>
    <property type="match status" value="1"/>
</dbReference>
<organism evidence="2 3">
    <name type="scientific">Parapedobacter composti</name>
    <dbReference type="NCBI Taxonomy" id="623281"/>
    <lineage>
        <taxon>Bacteria</taxon>
        <taxon>Pseudomonadati</taxon>
        <taxon>Bacteroidota</taxon>
        <taxon>Sphingobacteriia</taxon>
        <taxon>Sphingobacteriales</taxon>
        <taxon>Sphingobacteriaceae</taxon>
        <taxon>Parapedobacter</taxon>
    </lineage>
</organism>
<dbReference type="AlphaFoldDB" id="A0A1I1KIQ0"/>
<dbReference type="EMBL" id="FOLL01000015">
    <property type="protein sequence ID" value="SFC58013.1"/>
    <property type="molecule type" value="Genomic_DNA"/>
</dbReference>
<feature type="domain" description="HEPN" evidence="1">
    <location>
        <begin position="127"/>
        <end position="246"/>
    </location>
</feature>
<name>A0A1I1KIQ0_9SPHI</name>
<dbReference type="PROSITE" id="PS50910">
    <property type="entry name" value="HEPN"/>
    <property type="match status" value="1"/>
</dbReference>
<dbReference type="RefSeq" id="WP_090974368.1">
    <property type="nucleotide sequence ID" value="NZ_FOLL01000015.1"/>
</dbReference>
<protein>
    <submittedName>
        <fullName evidence="2">HEPN domain-containing protein</fullName>
    </submittedName>
</protein>
<dbReference type="SMART" id="SM00748">
    <property type="entry name" value="HEPN"/>
    <property type="match status" value="1"/>
</dbReference>
<evidence type="ECO:0000313" key="3">
    <source>
        <dbReference type="Proteomes" id="UP000199577"/>
    </source>
</evidence>